<sequence>MLVILLSGQAERIAEKVLTAFGGGIDLAHDIRVSRITLSTRSLPYFSLYARFKVRKSQLATLIPRSGLDSLALRLATVTASVAAGLIGAGTQGAAARFTSMHRKLLFIY</sequence>
<organism evidence="1 2">
    <name type="scientific">Protopolystoma xenopodis</name>
    <dbReference type="NCBI Taxonomy" id="117903"/>
    <lineage>
        <taxon>Eukaryota</taxon>
        <taxon>Metazoa</taxon>
        <taxon>Spiralia</taxon>
        <taxon>Lophotrochozoa</taxon>
        <taxon>Platyhelminthes</taxon>
        <taxon>Monogenea</taxon>
        <taxon>Polyopisthocotylea</taxon>
        <taxon>Polystomatidea</taxon>
        <taxon>Polystomatidae</taxon>
        <taxon>Protopolystoma</taxon>
    </lineage>
</organism>
<dbReference type="EMBL" id="CAAALY010250748">
    <property type="protein sequence ID" value="VEL35813.1"/>
    <property type="molecule type" value="Genomic_DNA"/>
</dbReference>
<dbReference type="AlphaFoldDB" id="A0A3S5AR89"/>
<protein>
    <submittedName>
        <fullName evidence="1">Uncharacterized protein</fullName>
    </submittedName>
</protein>
<evidence type="ECO:0000313" key="2">
    <source>
        <dbReference type="Proteomes" id="UP000784294"/>
    </source>
</evidence>
<accession>A0A3S5AR89</accession>
<dbReference type="Proteomes" id="UP000784294">
    <property type="component" value="Unassembled WGS sequence"/>
</dbReference>
<reference evidence="1" key="1">
    <citation type="submission" date="2018-11" db="EMBL/GenBank/DDBJ databases">
        <authorList>
            <consortium name="Pathogen Informatics"/>
        </authorList>
    </citation>
    <scope>NUCLEOTIDE SEQUENCE</scope>
</reference>
<keyword evidence="2" id="KW-1185">Reference proteome</keyword>
<evidence type="ECO:0000313" key="1">
    <source>
        <dbReference type="EMBL" id="VEL35813.1"/>
    </source>
</evidence>
<gene>
    <name evidence="1" type="ORF">PXEA_LOCUS29253</name>
</gene>
<comment type="caution">
    <text evidence="1">The sequence shown here is derived from an EMBL/GenBank/DDBJ whole genome shotgun (WGS) entry which is preliminary data.</text>
</comment>
<name>A0A3S5AR89_9PLAT</name>
<proteinExistence type="predicted"/>